<reference evidence="2" key="1">
    <citation type="submission" date="2020-08" db="EMBL/GenBank/DDBJ databases">
        <title>Genome public.</title>
        <authorList>
            <person name="Liu C."/>
            <person name="Sun Q."/>
        </authorList>
    </citation>
    <scope>NUCLEOTIDE SEQUENCE</scope>
    <source>
        <strain evidence="2">BX7</strain>
    </source>
</reference>
<feature type="region of interest" description="Disordered" evidence="1">
    <location>
        <begin position="269"/>
        <end position="304"/>
    </location>
</feature>
<feature type="compositionally biased region" description="Basic and acidic residues" evidence="1">
    <location>
        <begin position="44"/>
        <end position="61"/>
    </location>
</feature>
<keyword evidence="3" id="KW-1185">Reference proteome</keyword>
<feature type="region of interest" description="Disordered" evidence="1">
    <location>
        <begin position="1"/>
        <end position="78"/>
    </location>
</feature>
<protein>
    <submittedName>
        <fullName evidence="2">Uncharacterized protein</fullName>
    </submittedName>
</protein>
<dbReference type="Proteomes" id="UP000620366">
    <property type="component" value="Unassembled WGS sequence"/>
</dbReference>
<dbReference type="AlphaFoldDB" id="A0A926HVR8"/>
<feature type="region of interest" description="Disordered" evidence="1">
    <location>
        <begin position="168"/>
        <end position="221"/>
    </location>
</feature>
<dbReference type="EMBL" id="JACRSP010000007">
    <property type="protein sequence ID" value="MBC8537275.1"/>
    <property type="molecule type" value="Genomic_DNA"/>
</dbReference>
<comment type="caution">
    <text evidence="2">The sequence shown here is derived from an EMBL/GenBank/DDBJ whole genome shotgun (WGS) entry which is preliminary data.</text>
</comment>
<sequence length="304" mass="33560">MFEETNQTAEQALDLSEVFLPEDSAQSDAQQDGARTDTLQVQGEEMRQDDAGEQEPAKPAEPEDSPVSPEQQTYTVKYNGKEMALSVADLITNAQKGMNYDHVKAERDEARKYADIGRQVAQIAERRGLTQQAYLAQLTTADREAEIDRRAAELTKIGADPDLAKARARAELERAELTRETGATATSGGAADGVADDSRTDKEREGSSAHKESETRDETRKKELAEFVKLYPDVRKLPEEVVVSAAAGEPLISAYRAWENRELKTKLAEMEKQQQTRSKAIGSMEGAGETQSDPFLQGFDAVFR</sequence>
<evidence type="ECO:0000313" key="2">
    <source>
        <dbReference type="EMBL" id="MBC8537275.1"/>
    </source>
</evidence>
<feature type="compositionally biased region" description="Polar residues" evidence="1">
    <location>
        <begin position="1"/>
        <end position="10"/>
    </location>
</feature>
<feature type="compositionally biased region" description="Low complexity" evidence="1">
    <location>
        <begin position="180"/>
        <end position="193"/>
    </location>
</feature>
<proteinExistence type="predicted"/>
<feature type="compositionally biased region" description="Basic and acidic residues" evidence="1">
    <location>
        <begin position="168"/>
        <end position="179"/>
    </location>
</feature>
<organism evidence="2 3">
    <name type="scientific">Feifania hominis</name>
    <dbReference type="NCBI Taxonomy" id="2763660"/>
    <lineage>
        <taxon>Bacteria</taxon>
        <taxon>Bacillati</taxon>
        <taxon>Bacillota</taxon>
        <taxon>Clostridia</taxon>
        <taxon>Eubacteriales</taxon>
        <taxon>Feifaniaceae</taxon>
        <taxon>Feifania</taxon>
    </lineage>
</organism>
<evidence type="ECO:0000313" key="3">
    <source>
        <dbReference type="Proteomes" id="UP000620366"/>
    </source>
</evidence>
<dbReference type="RefSeq" id="WP_249301794.1">
    <property type="nucleotide sequence ID" value="NZ_JACRSP010000007.1"/>
</dbReference>
<gene>
    <name evidence="2" type="ORF">H8695_11305</name>
</gene>
<evidence type="ECO:0000256" key="1">
    <source>
        <dbReference type="SAM" id="MobiDB-lite"/>
    </source>
</evidence>
<accession>A0A926HVR8</accession>
<feature type="compositionally biased region" description="Basic and acidic residues" evidence="1">
    <location>
        <begin position="196"/>
        <end position="221"/>
    </location>
</feature>
<name>A0A926HVR8_9FIRM</name>